<keyword evidence="1" id="KW-0472">Membrane</keyword>
<protein>
    <submittedName>
        <fullName evidence="2">Uncharacterized protein</fullName>
    </submittedName>
</protein>
<keyword evidence="1" id="KW-1133">Transmembrane helix</keyword>
<evidence type="ECO:0000313" key="2">
    <source>
        <dbReference type="EMBL" id="TMI82064.1"/>
    </source>
</evidence>
<proteinExistence type="predicted"/>
<comment type="caution">
    <text evidence="2">The sequence shown here is derived from an EMBL/GenBank/DDBJ whole genome shotgun (WGS) entry which is preliminary data.</text>
</comment>
<dbReference type="AlphaFoldDB" id="A0A537JEV8"/>
<organism evidence="2 3">
    <name type="scientific">Candidatus Segetimicrobium genomatis</name>
    <dbReference type="NCBI Taxonomy" id="2569760"/>
    <lineage>
        <taxon>Bacteria</taxon>
        <taxon>Bacillati</taxon>
        <taxon>Candidatus Sysuimicrobiota</taxon>
        <taxon>Candidatus Sysuimicrobiia</taxon>
        <taxon>Candidatus Sysuimicrobiales</taxon>
        <taxon>Candidatus Segetimicrobiaceae</taxon>
        <taxon>Candidatus Segetimicrobium</taxon>
    </lineage>
</organism>
<gene>
    <name evidence="2" type="ORF">E6H03_06145</name>
</gene>
<dbReference type="Proteomes" id="UP000318093">
    <property type="component" value="Unassembled WGS sequence"/>
</dbReference>
<keyword evidence="1" id="KW-0812">Transmembrane</keyword>
<evidence type="ECO:0000313" key="3">
    <source>
        <dbReference type="Proteomes" id="UP000318093"/>
    </source>
</evidence>
<feature type="transmembrane region" description="Helical" evidence="1">
    <location>
        <begin position="140"/>
        <end position="159"/>
    </location>
</feature>
<reference evidence="2 3" key="1">
    <citation type="journal article" date="2019" name="Nat. Microbiol.">
        <title>Mediterranean grassland soil C-N compound turnover is dependent on rainfall and depth, and is mediated by genomically divergent microorganisms.</title>
        <authorList>
            <person name="Diamond S."/>
            <person name="Andeer P.F."/>
            <person name="Li Z."/>
            <person name="Crits-Christoph A."/>
            <person name="Burstein D."/>
            <person name="Anantharaman K."/>
            <person name="Lane K.R."/>
            <person name="Thomas B.C."/>
            <person name="Pan C."/>
            <person name="Northen T.R."/>
            <person name="Banfield J.F."/>
        </authorList>
    </citation>
    <scope>NUCLEOTIDE SEQUENCE [LARGE SCALE GENOMIC DNA]</scope>
    <source>
        <strain evidence="2">NP_6</strain>
    </source>
</reference>
<accession>A0A537JEV8</accession>
<sequence length="162" mass="17308">MMRRMVLGFWIGVAVAYVVLTLNTASTAFDVDVVPTEANAIGVVERVDQGPLSRMLAPTLGTLGTLRFTKRGWGILTTYSQELTVTAARLAQQAGTPVGVRVSLQVPGTITGTNATGRDGRTLVWGQIPPDAPLWARTRAINWPVIVFMAAAAALSFWVRAG</sequence>
<evidence type="ECO:0000256" key="1">
    <source>
        <dbReference type="SAM" id="Phobius"/>
    </source>
</evidence>
<dbReference type="EMBL" id="VBAN01000180">
    <property type="protein sequence ID" value="TMI82064.1"/>
    <property type="molecule type" value="Genomic_DNA"/>
</dbReference>
<name>A0A537JEV8_9BACT</name>